<dbReference type="STRING" id="564137.SAMN04488238_101299"/>
<organism evidence="1 2">
    <name type="scientific">Roseicitreum antarcticum</name>
    <dbReference type="NCBI Taxonomy" id="564137"/>
    <lineage>
        <taxon>Bacteria</taxon>
        <taxon>Pseudomonadati</taxon>
        <taxon>Pseudomonadota</taxon>
        <taxon>Alphaproteobacteria</taxon>
        <taxon>Rhodobacterales</taxon>
        <taxon>Paracoccaceae</taxon>
        <taxon>Roseicitreum</taxon>
    </lineage>
</organism>
<reference evidence="1 2" key="1">
    <citation type="submission" date="2016-10" db="EMBL/GenBank/DDBJ databases">
        <authorList>
            <person name="de Groot N.N."/>
        </authorList>
    </citation>
    <scope>NUCLEOTIDE SEQUENCE [LARGE SCALE GENOMIC DNA]</scope>
    <source>
        <strain evidence="1 2">CGMCC 1.8894</strain>
    </source>
</reference>
<proteinExistence type="predicted"/>
<evidence type="ECO:0000313" key="2">
    <source>
        <dbReference type="Proteomes" id="UP000198539"/>
    </source>
</evidence>
<dbReference type="InterPro" id="IPR045386">
    <property type="entry name" value="DUF6525"/>
</dbReference>
<name>A0A1H2RHV6_9RHOB</name>
<dbReference type="Pfam" id="PF20135">
    <property type="entry name" value="DUF6525"/>
    <property type="match status" value="1"/>
</dbReference>
<dbReference type="RefSeq" id="WP_223814159.1">
    <property type="nucleotide sequence ID" value="NZ_CP061498.1"/>
</dbReference>
<protein>
    <submittedName>
        <fullName evidence="1">Uncharacterized protein</fullName>
    </submittedName>
</protein>
<evidence type="ECO:0000313" key="1">
    <source>
        <dbReference type="EMBL" id="SDW18219.1"/>
    </source>
</evidence>
<dbReference type="EMBL" id="FNOM01000001">
    <property type="protein sequence ID" value="SDW18219.1"/>
    <property type="molecule type" value="Genomic_DNA"/>
</dbReference>
<gene>
    <name evidence="1" type="ORF">SAMN04488238_101299</name>
</gene>
<keyword evidence="2" id="KW-1185">Reference proteome</keyword>
<dbReference type="Proteomes" id="UP000198539">
    <property type="component" value="Unassembled WGS sequence"/>
</dbReference>
<dbReference type="AlphaFoldDB" id="A0A1H2RHV6"/>
<sequence length="94" mass="10296">MRGNTVSTLRRRASPMAAFDRLPPDLRRWLHDAALPWSPASALKLWHKALRQAGGDPARARAALDAAQARAIARDARRIWGARHPQAAVACRAG</sequence>
<accession>A0A1H2RHV6</accession>